<protein>
    <submittedName>
        <fullName evidence="2">Anti-ECFsigma factor, ChrR</fullName>
    </submittedName>
</protein>
<name>A0A1H2QEE0_9RHOB</name>
<dbReference type="Proteomes" id="UP000183076">
    <property type="component" value="Unassembled WGS sequence"/>
</dbReference>
<dbReference type="RefSeq" id="WP_074634497.1">
    <property type="nucleotide sequence ID" value="NZ_CP160849.1"/>
</dbReference>
<dbReference type="GeneID" id="94019488"/>
<dbReference type="InterPro" id="IPR011051">
    <property type="entry name" value="RmlC_Cupin_sf"/>
</dbReference>
<dbReference type="Pfam" id="PF12973">
    <property type="entry name" value="Cupin_7"/>
    <property type="match status" value="1"/>
</dbReference>
<evidence type="ECO:0000313" key="2">
    <source>
        <dbReference type="EMBL" id="SDW05168.1"/>
    </source>
</evidence>
<feature type="domain" description="ChrR-like cupin" evidence="1">
    <location>
        <begin position="9"/>
        <end position="111"/>
    </location>
</feature>
<dbReference type="InterPro" id="IPR014710">
    <property type="entry name" value="RmlC-like_jellyroll"/>
</dbReference>
<dbReference type="SUPFAM" id="SSF51182">
    <property type="entry name" value="RmlC-like cupins"/>
    <property type="match status" value="2"/>
</dbReference>
<reference evidence="3" key="1">
    <citation type="submission" date="2016-10" db="EMBL/GenBank/DDBJ databases">
        <authorList>
            <person name="Varghese N."/>
            <person name="Submissions S."/>
        </authorList>
    </citation>
    <scope>NUCLEOTIDE SEQUENCE [LARGE SCALE GENOMIC DNA]</scope>
    <source>
        <strain evidence="3">DSM 10014</strain>
    </source>
</reference>
<accession>A0A1H2QEE0</accession>
<dbReference type="AlphaFoldDB" id="A0A1H2QEE0"/>
<dbReference type="Gene3D" id="2.60.120.10">
    <property type="entry name" value="Jelly Rolls"/>
    <property type="match status" value="1"/>
</dbReference>
<sequence length="226" mass="24835">MNLNANFDERAVVHSDRQPWVASPMKGVDRRMLDRIGDEVARATTIVRYAPGSAFSAHTHTGGEEFLVLEGVFQDEHGDFPVGTYVRNPPTSSHTPSSAEGATIFVKLWQFDMDDRQQITIDTTTQTPQPVREGVSEIPLFEDAHERVRIELWEPNVAVTQAGHNGFEALVVEGSFIEGDEVFGVNSWLRLPPHTPLNAVSGPEGARLWVKSGHLSETPTAPNAVG</sequence>
<dbReference type="InterPro" id="IPR025979">
    <property type="entry name" value="ChrR-like_cupin_dom"/>
</dbReference>
<dbReference type="EMBL" id="FNNB01000001">
    <property type="protein sequence ID" value="SDW05168.1"/>
    <property type="molecule type" value="Genomic_DNA"/>
</dbReference>
<proteinExistence type="predicted"/>
<gene>
    <name evidence="2" type="ORF">SAMN04488041_101168</name>
</gene>
<evidence type="ECO:0000313" key="3">
    <source>
        <dbReference type="Proteomes" id="UP000183076"/>
    </source>
</evidence>
<dbReference type="CDD" id="cd20303">
    <property type="entry name" value="cupin_ChrR_1"/>
    <property type="match status" value="1"/>
</dbReference>
<organism evidence="2 3">
    <name type="scientific">Sulfitobacter pontiacus</name>
    <dbReference type="NCBI Taxonomy" id="60137"/>
    <lineage>
        <taxon>Bacteria</taxon>
        <taxon>Pseudomonadati</taxon>
        <taxon>Pseudomonadota</taxon>
        <taxon>Alphaproteobacteria</taxon>
        <taxon>Rhodobacterales</taxon>
        <taxon>Roseobacteraceae</taxon>
        <taxon>Sulfitobacter</taxon>
    </lineage>
</organism>
<dbReference type="STRING" id="60137.SAMN04488041_101168"/>
<evidence type="ECO:0000259" key="1">
    <source>
        <dbReference type="Pfam" id="PF12973"/>
    </source>
</evidence>